<protein>
    <submittedName>
        <fullName evidence="2">Uncharacterized protein</fullName>
    </submittedName>
</protein>
<dbReference type="EMBL" id="JARIHO010000125">
    <property type="protein sequence ID" value="KAJ7301835.1"/>
    <property type="molecule type" value="Genomic_DNA"/>
</dbReference>
<reference evidence="2" key="1">
    <citation type="submission" date="2023-03" db="EMBL/GenBank/DDBJ databases">
        <title>Massive genome expansion in bonnet fungi (Mycena s.s.) driven by repeated elements and novel gene families across ecological guilds.</title>
        <authorList>
            <consortium name="Lawrence Berkeley National Laboratory"/>
            <person name="Harder C.B."/>
            <person name="Miyauchi S."/>
            <person name="Viragh M."/>
            <person name="Kuo A."/>
            <person name="Thoen E."/>
            <person name="Andreopoulos B."/>
            <person name="Lu D."/>
            <person name="Skrede I."/>
            <person name="Drula E."/>
            <person name="Henrissat B."/>
            <person name="Morin E."/>
            <person name="Kohler A."/>
            <person name="Barry K."/>
            <person name="LaButti K."/>
            <person name="Morin E."/>
            <person name="Salamov A."/>
            <person name="Lipzen A."/>
            <person name="Mereny Z."/>
            <person name="Hegedus B."/>
            <person name="Baldrian P."/>
            <person name="Stursova M."/>
            <person name="Weitz H."/>
            <person name="Taylor A."/>
            <person name="Grigoriev I.V."/>
            <person name="Nagy L.G."/>
            <person name="Martin F."/>
            <person name="Kauserud H."/>
        </authorList>
    </citation>
    <scope>NUCLEOTIDE SEQUENCE</scope>
    <source>
        <strain evidence="2">CBHHK002</strain>
    </source>
</reference>
<gene>
    <name evidence="2" type="ORF">DFH08DRAFT_906265</name>
</gene>
<dbReference type="AlphaFoldDB" id="A0AAD6YZD0"/>
<organism evidence="2 3">
    <name type="scientific">Mycena albidolilacea</name>
    <dbReference type="NCBI Taxonomy" id="1033008"/>
    <lineage>
        <taxon>Eukaryota</taxon>
        <taxon>Fungi</taxon>
        <taxon>Dikarya</taxon>
        <taxon>Basidiomycota</taxon>
        <taxon>Agaricomycotina</taxon>
        <taxon>Agaricomycetes</taxon>
        <taxon>Agaricomycetidae</taxon>
        <taxon>Agaricales</taxon>
        <taxon>Marasmiineae</taxon>
        <taxon>Mycenaceae</taxon>
        <taxon>Mycena</taxon>
    </lineage>
</organism>
<evidence type="ECO:0000313" key="3">
    <source>
        <dbReference type="Proteomes" id="UP001218218"/>
    </source>
</evidence>
<accession>A0AAD6YZD0</accession>
<keyword evidence="3" id="KW-1185">Reference proteome</keyword>
<dbReference type="Proteomes" id="UP001218218">
    <property type="component" value="Unassembled WGS sequence"/>
</dbReference>
<sequence length="160" mass="17893">MANLAATYHFNNSITDSGFNFHSSTQVFSTTMEDNVGMFGPFHSAESTSTTEFKIDSFNGFDPTYNASMFNPQFYIPELCGDLHMDTNHFNLAGTDQMDSFPLLPMPALTPPSVESSILPIEPEIQLLRKKRMREPEINQANIIEGSHPRTKSRQPLGEA</sequence>
<proteinExistence type="predicted"/>
<comment type="caution">
    <text evidence="2">The sequence shown here is derived from an EMBL/GenBank/DDBJ whole genome shotgun (WGS) entry which is preliminary data.</text>
</comment>
<feature type="region of interest" description="Disordered" evidence="1">
    <location>
        <begin position="138"/>
        <end position="160"/>
    </location>
</feature>
<name>A0AAD6YZD0_9AGAR</name>
<evidence type="ECO:0000256" key="1">
    <source>
        <dbReference type="SAM" id="MobiDB-lite"/>
    </source>
</evidence>
<evidence type="ECO:0000313" key="2">
    <source>
        <dbReference type="EMBL" id="KAJ7301835.1"/>
    </source>
</evidence>